<dbReference type="PRINTS" id="PR00463">
    <property type="entry name" value="EP450I"/>
</dbReference>
<dbReference type="InterPro" id="IPR050121">
    <property type="entry name" value="Cytochrome_P450_monoxygenase"/>
</dbReference>
<evidence type="ECO:0000256" key="10">
    <source>
        <dbReference type="SAM" id="Phobius"/>
    </source>
</evidence>
<dbReference type="GO" id="GO:0005506">
    <property type="term" value="F:iron ion binding"/>
    <property type="evidence" value="ECO:0007669"/>
    <property type="project" value="InterPro"/>
</dbReference>
<evidence type="ECO:0000256" key="4">
    <source>
        <dbReference type="ARBA" id="ARBA00022723"/>
    </source>
</evidence>
<dbReference type="PANTHER" id="PTHR24305">
    <property type="entry name" value="CYTOCHROME P450"/>
    <property type="match status" value="1"/>
</dbReference>
<comment type="cofactor">
    <cofactor evidence="1 8">
        <name>heme</name>
        <dbReference type="ChEBI" id="CHEBI:30413"/>
    </cofactor>
</comment>
<keyword evidence="10" id="KW-1133">Transmembrane helix</keyword>
<dbReference type="InterPro" id="IPR001128">
    <property type="entry name" value="Cyt_P450"/>
</dbReference>
<dbReference type="InterPro" id="IPR017972">
    <property type="entry name" value="Cyt_P450_CS"/>
</dbReference>
<evidence type="ECO:0000313" key="11">
    <source>
        <dbReference type="EMBL" id="KAB8068885.1"/>
    </source>
</evidence>
<evidence type="ECO:0000256" key="9">
    <source>
        <dbReference type="RuleBase" id="RU000461"/>
    </source>
</evidence>
<accession>A0A5N5WM49</accession>
<keyword evidence="12" id="KW-1185">Reference proteome</keyword>
<keyword evidence="10" id="KW-0472">Membrane</keyword>
<evidence type="ECO:0000256" key="5">
    <source>
        <dbReference type="ARBA" id="ARBA00023002"/>
    </source>
</evidence>
<sequence length="508" mass="56990">MDSDTMASGFQGGTWMPKGVASTLGLAILLILLLFGAHLVYNIWFHPLSKIPGPKSFAATRFMYCRAVLTGRLVKTIERLHQEYGRIVRIAPDEVSVIDGDAWKAIYGTRPGHGQKPKDTRFYTDTIDNAASIIKSNDADHSRFRRLLSHAFSDHSLQGQEDMIRGYVDLLIRRLHENTGASGQAVDMVAWFNFTTFDIIGDMAFGEPFGCLQNSSYHYWVAFIFGNIKMGAYNNVLTRLPGARYLLPLVVPAKILSQKKAHEEMTKSKVQSRLQKTNDRPDFFSNILKHSGTEKGFSDSELATNASTLIIAGSETTATFLSGAVFHLLRNPDVLSKLQAEVRAVFTSDSEITLATTSKLVYMPAVINETFRMYPPVPVGLPRIVDAQGDMISGHWIPGGTIVSVPQYAAYHSHSNFTDPYRYVPERFLDEKFPNDQKSVLQPFSYGPRNCIGRNLALVEIRLILSRLILNFDMGLDARSENWTDQKGYILWEKPPLYVKLTPRQHSS</sequence>
<gene>
    <name evidence="11" type="ORF">BDV29DRAFT_199080</name>
</gene>
<feature type="binding site" description="axial binding residue" evidence="8">
    <location>
        <position position="451"/>
    </location>
    <ligand>
        <name>heme</name>
        <dbReference type="ChEBI" id="CHEBI:30413"/>
    </ligand>
    <ligandPart>
        <name>Fe</name>
        <dbReference type="ChEBI" id="CHEBI:18248"/>
    </ligandPart>
</feature>
<evidence type="ECO:0000256" key="3">
    <source>
        <dbReference type="ARBA" id="ARBA00022617"/>
    </source>
</evidence>
<dbReference type="FunFam" id="1.10.630.10:FF:000047">
    <property type="entry name" value="Cytochrome P450 monooxygenase"/>
    <property type="match status" value="1"/>
</dbReference>
<dbReference type="GO" id="GO:0016705">
    <property type="term" value="F:oxidoreductase activity, acting on paired donors, with incorporation or reduction of molecular oxygen"/>
    <property type="evidence" value="ECO:0007669"/>
    <property type="project" value="InterPro"/>
</dbReference>
<organism evidence="11 12">
    <name type="scientific">Aspergillus leporis</name>
    <dbReference type="NCBI Taxonomy" id="41062"/>
    <lineage>
        <taxon>Eukaryota</taxon>
        <taxon>Fungi</taxon>
        <taxon>Dikarya</taxon>
        <taxon>Ascomycota</taxon>
        <taxon>Pezizomycotina</taxon>
        <taxon>Eurotiomycetes</taxon>
        <taxon>Eurotiomycetidae</taxon>
        <taxon>Eurotiales</taxon>
        <taxon>Aspergillaceae</taxon>
        <taxon>Aspergillus</taxon>
        <taxon>Aspergillus subgen. Circumdati</taxon>
    </lineage>
</organism>
<evidence type="ECO:0000256" key="1">
    <source>
        <dbReference type="ARBA" id="ARBA00001971"/>
    </source>
</evidence>
<dbReference type="SUPFAM" id="SSF48264">
    <property type="entry name" value="Cytochrome P450"/>
    <property type="match status" value="1"/>
</dbReference>
<keyword evidence="6 8" id="KW-0408">Iron</keyword>
<name>A0A5N5WM49_9EURO</name>
<evidence type="ECO:0000256" key="8">
    <source>
        <dbReference type="PIRSR" id="PIRSR602401-1"/>
    </source>
</evidence>
<evidence type="ECO:0000256" key="7">
    <source>
        <dbReference type="ARBA" id="ARBA00023033"/>
    </source>
</evidence>
<evidence type="ECO:0000313" key="12">
    <source>
        <dbReference type="Proteomes" id="UP000326565"/>
    </source>
</evidence>
<keyword evidence="3 8" id="KW-0349">Heme</keyword>
<dbReference type="OrthoDB" id="1470350at2759"/>
<comment type="similarity">
    <text evidence="2 9">Belongs to the cytochrome P450 family.</text>
</comment>
<dbReference type="GO" id="GO:0045122">
    <property type="term" value="P:aflatoxin biosynthetic process"/>
    <property type="evidence" value="ECO:0007669"/>
    <property type="project" value="UniProtKB-ARBA"/>
</dbReference>
<dbReference type="EMBL" id="ML732368">
    <property type="protein sequence ID" value="KAB8068885.1"/>
    <property type="molecule type" value="Genomic_DNA"/>
</dbReference>
<dbReference type="Gene3D" id="1.10.630.10">
    <property type="entry name" value="Cytochrome P450"/>
    <property type="match status" value="1"/>
</dbReference>
<evidence type="ECO:0000256" key="2">
    <source>
        <dbReference type="ARBA" id="ARBA00010617"/>
    </source>
</evidence>
<dbReference type="PRINTS" id="PR00385">
    <property type="entry name" value="P450"/>
</dbReference>
<keyword evidence="7 9" id="KW-0503">Monooxygenase</keyword>
<dbReference type="PROSITE" id="PS00086">
    <property type="entry name" value="CYTOCHROME_P450"/>
    <property type="match status" value="1"/>
</dbReference>
<dbReference type="Pfam" id="PF00067">
    <property type="entry name" value="p450"/>
    <property type="match status" value="1"/>
</dbReference>
<dbReference type="InterPro" id="IPR002401">
    <property type="entry name" value="Cyt_P450_E_grp-I"/>
</dbReference>
<dbReference type="GO" id="GO:0020037">
    <property type="term" value="F:heme binding"/>
    <property type="evidence" value="ECO:0007669"/>
    <property type="project" value="InterPro"/>
</dbReference>
<dbReference type="CDD" id="cd11058">
    <property type="entry name" value="CYP60B-like"/>
    <property type="match status" value="1"/>
</dbReference>
<dbReference type="InterPro" id="IPR036396">
    <property type="entry name" value="Cyt_P450_sf"/>
</dbReference>
<evidence type="ECO:0000256" key="6">
    <source>
        <dbReference type="ARBA" id="ARBA00023004"/>
    </source>
</evidence>
<proteinExistence type="inferred from homology"/>
<dbReference type="AlphaFoldDB" id="A0A5N5WM49"/>
<keyword evidence="5 9" id="KW-0560">Oxidoreductase</keyword>
<feature type="transmembrane region" description="Helical" evidence="10">
    <location>
        <begin position="20"/>
        <end position="41"/>
    </location>
</feature>
<keyword evidence="10" id="KW-0812">Transmembrane</keyword>
<dbReference type="Proteomes" id="UP000326565">
    <property type="component" value="Unassembled WGS sequence"/>
</dbReference>
<reference evidence="11 12" key="1">
    <citation type="submission" date="2019-04" db="EMBL/GenBank/DDBJ databases">
        <title>Friends and foes A comparative genomics study of 23 Aspergillus species from section Flavi.</title>
        <authorList>
            <consortium name="DOE Joint Genome Institute"/>
            <person name="Kjaerbolling I."/>
            <person name="Vesth T."/>
            <person name="Frisvad J.C."/>
            <person name="Nybo J.L."/>
            <person name="Theobald S."/>
            <person name="Kildgaard S."/>
            <person name="Isbrandt T."/>
            <person name="Kuo A."/>
            <person name="Sato A."/>
            <person name="Lyhne E.K."/>
            <person name="Kogle M.E."/>
            <person name="Wiebenga A."/>
            <person name="Kun R.S."/>
            <person name="Lubbers R.J."/>
            <person name="Makela M.R."/>
            <person name="Barry K."/>
            <person name="Chovatia M."/>
            <person name="Clum A."/>
            <person name="Daum C."/>
            <person name="Haridas S."/>
            <person name="He G."/>
            <person name="LaButti K."/>
            <person name="Lipzen A."/>
            <person name="Mondo S."/>
            <person name="Riley R."/>
            <person name="Salamov A."/>
            <person name="Simmons B.A."/>
            <person name="Magnuson J.K."/>
            <person name="Henrissat B."/>
            <person name="Mortensen U.H."/>
            <person name="Larsen T.O."/>
            <person name="Devries R.P."/>
            <person name="Grigoriev I.V."/>
            <person name="Machida M."/>
            <person name="Baker S.E."/>
            <person name="Andersen M.R."/>
        </authorList>
    </citation>
    <scope>NUCLEOTIDE SEQUENCE [LARGE SCALE GENOMIC DNA]</scope>
    <source>
        <strain evidence="11 12">CBS 151.66</strain>
    </source>
</reference>
<protein>
    <submittedName>
        <fullName evidence="11">Cytochrome P450</fullName>
    </submittedName>
</protein>
<dbReference type="PANTHER" id="PTHR24305:SF29">
    <property type="entry name" value="BENZOATE-PARA-HYDROXYLASE"/>
    <property type="match status" value="1"/>
</dbReference>
<keyword evidence="4 8" id="KW-0479">Metal-binding</keyword>
<dbReference type="GO" id="GO:0004497">
    <property type="term" value="F:monooxygenase activity"/>
    <property type="evidence" value="ECO:0007669"/>
    <property type="project" value="UniProtKB-KW"/>
</dbReference>